<dbReference type="Proteomes" id="UP000242205">
    <property type="component" value="Chromosome"/>
</dbReference>
<name>A0A2I6S7P7_9RHOO</name>
<sequence>MLRSQRRGRDPPCWLSEKEPLVGKRRVNFQRCWLPVSRIGLHRRGVERVNCGPKLLDLGEKGVYSSYTLSAAGQKGTRPCPSR</sequence>
<evidence type="ECO:0000313" key="1">
    <source>
        <dbReference type="EMBL" id="AUN95241.1"/>
    </source>
</evidence>
<protein>
    <submittedName>
        <fullName evidence="1">Uncharacterized protein</fullName>
    </submittedName>
</protein>
<dbReference type="KEGG" id="atw:C0099_10065"/>
<reference evidence="1 2" key="1">
    <citation type="submission" date="2018-01" db="EMBL/GenBank/DDBJ databases">
        <authorList>
            <person name="Fu G.-Y."/>
        </authorList>
    </citation>
    <scope>NUCLEOTIDE SEQUENCE [LARGE SCALE GENOMIC DNA]</scope>
    <source>
        <strain evidence="1 2">SY39</strain>
    </source>
</reference>
<keyword evidence="2" id="KW-1185">Reference proteome</keyword>
<proteinExistence type="predicted"/>
<dbReference type="OrthoDB" id="9809969at2"/>
<evidence type="ECO:0000313" key="2">
    <source>
        <dbReference type="Proteomes" id="UP000242205"/>
    </source>
</evidence>
<accession>A0A2I6S7P7</accession>
<dbReference type="AlphaFoldDB" id="A0A2I6S7P7"/>
<gene>
    <name evidence="1" type="ORF">C0099_10065</name>
</gene>
<organism evidence="1 2">
    <name type="scientific">Pseudazoarcus pumilus</name>
    <dbReference type="NCBI Taxonomy" id="2067960"/>
    <lineage>
        <taxon>Bacteria</taxon>
        <taxon>Pseudomonadati</taxon>
        <taxon>Pseudomonadota</taxon>
        <taxon>Betaproteobacteria</taxon>
        <taxon>Rhodocyclales</taxon>
        <taxon>Zoogloeaceae</taxon>
        <taxon>Pseudazoarcus</taxon>
    </lineage>
</organism>
<dbReference type="EMBL" id="CP025682">
    <property type="protein sequence ID" value="AUN95241.1"/>
    <property type="molecule type" value="Genomic_DNA"/>
</dbReference>